<dbReference type="RefSeq" id="WP_096438404.1">
    <property type="nucleotide sequence ID" value="NZ_AP018164.1"/>
</dbReference>
<reference evidence="2" key="1">
    <citation type="submission" date="2017-06" db="EMBL/GenBank/DDBJ databases">
        <title>Complete Genome Sequence of Mycobacterium shigaense.</title>
        <authorList>
            <person name="Fukano H."/>
            <person name="Yoshida M."/>
            <person name="Kazumi Y."/>
            <person name="Ogura Y."/>
            <person name="Mitarai S."/>
            <person name="Hayashi T."/>
            <person name="Hoshino Y."/>
        </authorList>
    </citation>
    <scope>NUCLEOTIDE SEQUENCE [LARGE SCALE GENOMIC DNA]</scope>
    <source>
        <strain evidence="2">UN-152</strain>
    </source>
</reference>
<dbReference type="KEGG" id="mshg:MSG_01508"/>
<evidence type="ECO:0000313" key="2">
    <source>
        <dbReference type="Proteomes" id="UP000217736"/>
    </source>
</evidence>
<dbReference type="Pfam" id="PF11829">
    <property type="entry name" value="DUF3349"/>
    <property type="match status" value="1"/>
</dbReference>
<gene>
    <name evidence="1" type="ORF">MSG_01508</name>
</gene>
<dbReference type="EMBL" id="AP018164">
    <property type="protein sequence ID" value="BAX91664.1"/>
    <property type="molecule type" value="Genomic_DNA"/>
</dbReference>
<evidence type="ECO:0000313" key="1">
    <source>
        <dbReference type="EMBL" id="BAX91664.1"/>
    </source>
</evidence>
<dbReference type="Gene3D" id="6.10.140.2080">
    <property type="match status" value="1"/>
</dbReference>
<dbReference type="AlphaFoldDB" id="A0A1Z4EFD4"/>
<accession>A0A1Z4EFD4</accession>
<dbReference type="Gene3D" id="1.10.10.2390">
    <property type="match status" value="1"/>
</dbReference>
<organism evidence="1 2">
    <name type="scientific">Mycobacterium shigaense</name>
    <dbReference type="NCBI Taxonomy" id="722731"/>
    <lineage>
        <taxon>Bacteria</taxon>
        <taxon>Bacillati</taxon>
        <taxon>Actinomycetota</taxon>
        <taxon>Actinomycetes</taxon>
        <taxon>Mycobacteriales</taxon>
        <taxon>Mycobacteriaceae</taxon>
        <taxon>Mycobacterium</taxon>
        <taxon>Mycobacterium simiae complex</taxon>
    </lineage>
</organism>
<keyword evidence="2" id="KW-1185">Reference proteome</keyword>
<sequence length="106" mass="11535">MGCQVQLSELVVRFVAFIRAGYPQGVPQTDYIPLVALLRRRLTDEEIAAVASQLAAGGDLRDFTIDIADIGAAITRITDELPSPADMERVQRHLAELGGWPVSTDD</sequence>
<name>A0A1Z4EFD4_9MYCO</name>
<dbReference type="OrthoDB" id="4350726at2"/>
<proteinExistence type="predicted"/>
<protein>
    <submittedName>
        <fullName evidence="1">Uncharacterized protein</fullName>
    </submittedName>
</protein>
<dbReference type="Proteomes" id="UP000217736">
    <property type="component" value="Chromosome"/>
</dbReference>
<dbReference type="InterPro" id="IPR021784">
    <property type="entry name" value="DUF3349"/>
</dbReference>